<dbReference type="InterPro" id="IPR001672">
    <property type="entry name" value="G6P_Isomerase"/>
</dbReference>
<dbReference type="HAMAP" id="MF_00473">
    <property type="entry name" value="G6P_isomerase"/>
    <property type="match status" value="1"/>
</dbReference>
<dbReference type="InterPro" id="IPR035476">
    <property type="entry name" value="SIS_PGI_1"/>
</dbReference>
<keyword evidence="10" id="KW-1185">Reference proteome</keyword>
<dbReference type="PROSITE" id="PS00174">
    <property type="entry name" value="P_GLUCOSE_ISOMERASE_2"/>
    <property type="match status" value="1"/>
</dbReference>
<feature type="active site" evidence="7">
    <location>
        <position position="522"/>
    </location>
</feature>
<feature type="active site" description="Proton donor" evidence="7">
    <location>
        <position position="363"/>
    </location>
</feature>
<feature type="active site" evidence="7">
    <location>
        <position position="394"/>
    </location>
</feature>
<dbReference type="InterPro" id="IPR035482">
    <property type="entry name" value="SIS_PGI_2"/>
</dbReference>
<keyword evidence="4 7" id="KW-0324">Glycolysis</keyword>
<evidence type="ECO:0000256" key="3">
    <source>
        <dbReference type="ARBA" id="ARBA00022432"/>
    </source>
</evidence>
<comment type="similarity">
    <text evidence="2 7 8">Belongs to the GPI family.</text>
</comment>
<dbReference type="GO" id="GO:0006096">
    <property type="term" value="P:glycolytic process"/>
    <property type="evidence" value="ECO:0007669"/>
    <property type="project" value="UniProtKB-UniRule"/>
</dbReference>
<comment type="caution">
    <text evidence="9">The sequence shown here is derived from an EMBL/GenBank/DDBJ whole genome shotgun (WGS) entry which is preliminary data.</text>
</comment>
<dbReference type="UniPathway" id="UPA00109">
    <property type="reaction ID" value="UER00181"/>
</dbReference>
<gene>
    <name evidence="7" type="primary">pgi</name>
    <name evidence="9" type="ORF">DKT75_16950</name>
</gene>
<evidence type="ECO:0000256" key="6">
    <source>
        <dbReference type="ARBA" id="ARBA00029321"/>
    </source>
</evidence>
<dbReference type="CDD" id="cd05015">
    <property type="entry name" value="SIS_PGI_1"/>
    <property type="match status" value="1"/>
</dbReference>
<dbReference type="NCBIfam" id="NF001211">
    <property type="entry name" value="PRK00179.1"/>
    <property type="match status" value="1"/>
</dbReference>
<dbReference type="PRINTS" id="PR00662">
    <property type="entry name" value="G6PISOMERASE"/>
</dbReference>
<evidence type="ECO:0000256" key="8">
    <source>
        <dbReference type="RuleBase" id="RU000612"/>
    </source>
</evidence>
<dbReference type="FunFam" id="3.40.50.10490:FF:000004">
    <property type="entry name" value="Glucose-6-phosphate isomerase"/>
    <property type="match status" value="1"/>
</dbReference>
<evidence type="ECO:0000256" key="2">
    <source>
        <dbReference type="ARBA" id="ARBA00006604"/>
    </source>
</evidence>
<comment type="subcellular location">
    <subcellularLocation>
        <location evidence="7">Cytoplasm</location>
    </subcellularLocation>
</comment>
<keyword evidence="7" id="KW-0963">Cytoplasm</keyword>
<dbReference type="SUPFAM" id="SSF53697">
    <property type="entry name" value="SIS domain"/>
    <property type="match status" value="1"/>
</dbReference>
<dbReference type="InterPro" id="IPR046348">
    <property type="entry name" value="SIS_dom_sf"/>
</dbReference>
<dbReference type="GO" id="GO:0006094">
    <property type="term" value="P:gluconeogenesis"/>
    <property type="evidence" value="ECO:0007669"/>
    <property type="project" value="UniProtKB-UniRule"/>
</dbReference>
<dbReference type="GO" id="GO:0097367">
    <property type="term" value="F:carbohydrate derivative binding"/>
    <property type="evidence" value="ECO:0007669"/>
    <property type="project" value="InterPro"/>
</dbReference>
<organism evidence="9 10">
    <name type="scientific">Leucothrix arctica</name>
    <dbReference type="NCBI Taxonomy" id="1481894"/>
    <lineage>
        <taxon>Bacteria</taxon>
        <taxon>Pseudomonadati</taxon>
        <taxon>Pseudomonadota</taxon>
        <taxon>Gammaproteobacteria</taxon>
        <taxon>Thiotrichales</taxon>
        <taxon>Thiotrichaceae</taxon>
        <taxon>Leucothrix</taxon>
    </lineage>
</organism>
<comment type="function">
    <text evidence="7">Catalyzes the reversible isomerization of glucose-6-phosphate to fructose-6-phosphate.</text>
</comment>
<dbReference type="FunFam" id="1.10.1390.10:FF:000001">
    <property type="entry name" value="Glucose-6-phosphate isomerase"/>
    <property type="match status" value="1"/>
</dbReference>
<dbReference type="PANTHER" id="PTHR11469">
    <property type="entry name" value="GLUCOSE-6-PHOSPHATE ISOMERASE"/>
    <property type="match status" value="1"/>
</dbReference>
<dbReference type="InterPro" id="IPR023096">
    <property type="entry name" value="G6P_Isomerase_C"/>
</dbReference>
<dbReference type="EC" id="5.3.1.9" evidence="7"/>
<dbReference type="Pfam" id="PF00342">
    <property type="entry name" value="PGI"/>
    <property type="match status" value="1"/>
</dbReference>
<proteinExistence type="inferred from homology"/>
<dbReference type="AlphaFoldDB" id="A0A317CDM5"/>
<dbReference type="OrthoDB" id="140919at2"/>
<accession>A0A317CDM5</accession>
<keyword evidence="5 7" id="KW-0413">Isomerase</keyword>
<dbReference type="CDD" id="cd05016">
    <property type="entry name" value="SIS_PGI_2"/>
    <property type="match status" value="1"/>
</dbReference>
<name>A0A317CDM5_9GAMM</name>
<dbReference type="EMBL" id="QGKL01000041">
    <property type="protein sequence ID" value="PWQ94222.1"/>
    <property type="molecule type" value="Genomic_DNA"/>
</dbReference>
<dbReference type="UniPathway" id="UPA00138"/>
<dbReference type="RefSeq" id="WP_109824975.1">
    <property type="nucleotide sequence ID" value="NZ_QGKL01000041.1"/>
</dbReference>
<evidence type="ECO:0000256" key="4">
    <source>
        <dbReference type="ARBA" id="ARBA00023152"/>
    </source>
</evidence>
<comment type="catalytic activity">
    <reaction evidence="6 7 8">
        <text>alpha-D-glucose 6-phosphate = beta-D-fructose 6-phosphate</text>
        <dbReference type="Rhea" id="RHEA:11816"/>
        <dbReference type="ChEBI" id="CHEBI:57634"/>
        <dbReference type="ChEBI" id="CHEBI:58225"/>
        <dbReference type="EC" id="5.3.1.9"/>
    </reaction>
</comment>
<dbReference type="GO" id="GO:0048029">
    <property type="term" value="F:monosaccharide binding"/>
    <property type="evidence" value="ECO:0007669"/>
    <property type="project" value="TreeGrafter"/>
</dbReference>
<dbReference type="Gene3D" id="1.10.1390.10">
    <property type="match status" value="1"/>
</dbReference>
<evidence type="ECO:0000313" key="9">
    <source>
        <dbReference type="EMBL" id="PWQ94222.1"/>
    </source>
</evidence>
<dbReference type="PROSITE" id="PS00765">
    <property type="entry name" value="P_GLUCOSE_ISOMERASE_1"/>
    <property type="match status" value="1"/>
</dbReference>
<evidence type="ECO:0000256" key="1">
    <source>
        <dbReference type="ARBA" id="ARBA00004926"/>
    </source>
</evidence>
<evidence type="ECO:0000256" key="5">
    <source>
        <dbReference type="ARBA" id="ARBA00023235"/>
    </source>
</evidence>
<evidence type="ECO:0000313" key="10">
    <source>
        <dbReference type="Proteomes" id="UP000245506"/>
    </source>
</evidence>
<dbReference type="Gene3D" id="3.40.50.10490">
    <property type="entry name" value="Glucose-6-phosphate isomerase like protein, domain 1"/>
    <property type="match status" value="2"/>
</dbReference>
<dbReference type="GO" id="GO:0051156">
    <property type="term" value="P:glucose 6-phosphate metabolic process"/>
    <property type="evidence" value="ECO:0007669"/>
    <property type="project" value="TreeGrafter"/>
</dbReference>
<comment type="pathway">
    <text evidence="7">Carbohydrate biosynthesis; gluconeogenesis.</text>
</comment>
<dbReference type="GO" id="GO:0005829">
    <property type="term" value="C:cytosol"/>
    <property type="evidence" value="ECO:0007669"/>
    <property type="project" value="TreeGrafter"/>
</dbReference>
<reference evidence="9 10" key="1">
    <citation type="submission" date="2018-05" db="EMBL/GenBank/DDBJ databases">
        <title>Leucothrix arctica sp. nov., isolated from Arctic seawater.</title>
        <authorList>
            <person name="Choi A."/>
            <person name="Baek K."/>
        </authorList>
    </citation>
    <scope>NUCLEOTIDE SEQUENCE [LARGE SCALE GENOMIC DNA]</scope>
    <source>
        <strain evidence="9 10">IMCC9719</strain>
    </source>
</reference>
<sequence>MRLVRQAIQKDEKLINSPAWQALTKHYEENKSVHILDLFATDPKRFENFSLQQGNLLLDYSKNRVSKETLALLFDLAKQAGVEDWREKLFSGEKINTTEDRSVLHTALRNRSNKPVLSDGEDVMPSINDVLDKMRGFSERVRSGEWKGHTGKAITDIVNIGIGGSDLGPDMICTALQPYASHLNVHFVSNVDAMQVTQILSGLSSETTLFIVASKTFTTQETLTNAKTCRAWFLDQDATTEQDVAKHFAAVSTNSDAVSAFGIDTDNMFSFWDWVGGRYSLWSAVGLSIILYVGMDNYIELLSGAHDMDTHFAEQPFETNIPVILAVLGVWYVNFYGAESQAVLPYDHNLGLLPAYLEQADMESNGKSVTRDGAAVSYGTGPIVWGAEGINGQHAFYQLLHQGTRIIPADFIASVQSQTDNQHHSDILASNFLAQTEALMRGRSLEETAQELESQGVSKEEAAMRLPHMYFEGNQPTNSIVMDKLTPYNLGSIVAMYEHKIFVQGIIWNVNSYDQWGVELGKKLAKNVLQELESGEDKFDHDSSTQGLISWFRQHRK</sequence>
<dbReference type="PANTHER" id="PTHR11469:SF1">
    <property type="entry name" value="GLUCOSE-6-PHOSPHATE ISOMERASE"/>
    <property type="match status" value="1"/>
</dbReference>
<dbReference type="GO" id="GO:0004347">
    <property type="term" value="F:glucose-6-phosphate isomerase activity"/>
    <property type="evidence" value="ECO:0007669"/>
    <property type="project" value="UniProtKB-UniRule"/>
</dbReference>
<dbReference type="PROSITE" id="PS51463">
    <property type="entry name" value="P_GLUCOSE_ISOMERASE_3"/>
    <property type="match status" value="1"/>
</dbReference>
<protein>
    <recommendedName>
        <fullName evidence="7">Glucose-6-phosphate isomerase</fullName>
        <shortName evidence="7">GPI</shortName>
        <ecNumber evidence="7">5.3.1.9</ecNumber>
    </recommendedName>
    <alternativeName>
        <fullName evidence="7">Phosphoglucose isomerase</fullName>
        <shortName evidence="7">PGI</shortName>
    </alternativeName>
    <alternativeName>
        <fullName evidence="7">Phosphohexose isomerase</fullName>
        <shortName evidence="7">PHI</shortName>
    </alternativeName>
</protein>
<dbReference type="Proteomes" id="UP000245506">
    <property type="component" value="Unassembled WGS sequence"/>
</dbReference>
<comment type="pathway">
    <text evidence="1 7 8">Carbohydrate degradation; glycolysis; D-glyceraldehyde 3-phosphate and glycerone phosphate from D-glucose: step 2/4.</text>
</comment>
<evidence type="ECO:0000256" key="7">
    <source>
        <dbReference type="HAMAP-Rule" id="MF_00473"/>
    </source>
</evidence>
<keyword evidence="3 7" id="KW-0312">Gluconeogenesis</keyword>
<dbReference type="InterPro" id="IPR018189">
    <property type="entry name" value="Phosphoglucose_isomerase_CS"/>
</dbReference>